<keyword evidence="3" id="KW-0862">Zinc</keyword>
<dbReference type="GO" id="GO:0008270">
    <property type="term" value="F:zinc ion binding"/>
    <property type="evidence" value="ECO:0007669"/>
    <property type="project" value="UniProtKB-KW"/>
</dbReference>
<sequence>MRCHYDVLEIERDASDEVIKKAYRKLALKWHPDKNPDRIEECTQYFALLQQAHEVLSDPHERAFYDRYRENILAGGADGDFKDEGIDLFAYFTSSCYSGFGDDDKGFYSVYRRLFEQLATEDYEYIDNSADRCYPTFGNSKSDYEEEVAHFYGFWMDFSTVRSFAWLDEHDLRQAPNAKYVKLMEKENKKLRDAGKKQRNEQIRELVQFVRKRDKRVIAYRQVLEERRQLQAQKTEENRQRQIRQQLEHMQNYRENDQHKEDHLQDLREIEEALDAEYGGLSAASDEEILDPEDDLYCVACEKSFKNMKSKQNHNKSKKHRENLALLRKHMLDEDAELLFNASANGLLEEEEDITPPQPTGGKRSKKQKKKDKRQKAMEEDEDSDAPAECSDSAPCVENEVNKLIEETTNLEINQAKTKKARRKAKGAANEEEPTPSGPKEAMCDACRETFDSRTQLFAHLKETGHATLKNVGPTKKSKKKK</sequence>
<dbReference type="PROSITE" id="PS50076">
    <property type="entry name" value="DNAJ_2"/>
    <property type="match status" value="1"/>
</dbReference>
<gene>
    <name evidence="9" type="ORF">QR680_000294</name>
</gene>
<evidence type="ECO:0000313" key="10">
    <source>
        <dbReference type="Proteomes" id="UP001175271"/>
    </source>
</evidence>
<dbReference type="GO" id="GO:0005737">
    <property type="term" value="C:cytoplasm"/>
    <property type="evidence" value="ECO:0007669"/>
    <property type="project" value="TreeGrafter"/>
</dbReference>
<organism evidence="9 10">
    <name type="scientific">Steinernema hermaphroditum</name>
    <dbReference type="NCBI Taxonomy" id="289476"/>
    <lineage>
        <taxon>Eukaryota</taxon>
        <taxon>Metazoa</taxon>
        <taxon>Ecdysozoa</taxon>
        <taxon>Nematoda</taxon>
        <taxon>Chromadorea</taxon>
        <taxon>Rhabditida</taxon>
        <taxon>Tylenchina</taxon>
        <taxon>Panagrolaimomorpha</taxon>
        <taxon>Strongyloidoidea</taxon>
        <taxon>Steinernematidae</taxon>
        <taxon>Steinernema</taxon>
    </lineage>
</organism>
<accession>A0AA39LDX2</accession>
<dbReference type="SUPFAM" id="SSF57667">
    <property type="entry name" value="beta-beta-alpha zinc fingers"/>
    <property type="match status" value="1"/>
</dbReference>
<dbReference type="PROSITE" id="PS00636">
    <property type="entry name" value="DNAJ_1"/>
    <property type="match status" value="1"/>
</dbReference>
<feature type="region of interest" description="Disordered" evidence="6">
    <location>
        <begin position="408"/>
        <end position="444"/>
    </location>
</feature>
<dbReference type="InterPro" id="IPR003604">
    <property type="entry name" value="Matrin/U1-like-C_Znf_C2H2"/>
</dbReference>
<evidence type="ECO:0000313" key="9">
    <source>
        <dbReference type="EMBL" id="KAK0393590.1"/>
    </source>
</evidence>
<evidence type="ECO:0000256" key="2">
    <source>
        <dbReference type="ARBA" id="ARBA00022771"/>
    </source>
</evidence>
<keyword evidence="1" id="KW-0479">Metal-binding</keyword>
<keyword evidence="2 4" id="KW-0863">Zinc-finger</keyword>
<reference evidence="9" key="1">
    <citation type="submission" date="2023-06" db="EMBL/GenBank/DDBJ databases">
        <title>Genomic analysis of the entomopathogenic nematode Steinernema hermaphroditum.</title>
        <authorList>
            <person name="Schwarz E.M."/>
            <person name="Heppert J.K."/>
            <person name="Baniya A."/>
            <person name="Schwartz H.T."/>
            <person name="Tan C.-H."/>
            <person name="Antoshechkin I."/>
            <person name="Sternberg P.W."/>
            <person name="Goodrich-Blair H."/>
            <person name="Dillman A.R."/>
        </authorList>
    </citation>
    <scope>NUCLEOTIDE SEQUENCE</scope>
    <source>
        <strain evidence="9">PS9179</strain>
        <tissue evidence="9">Whole animal</tissue>
    </source>
</reference>
<dbReference type="Gene3D" id="1.10.287.110">
    <property type="entry name" value="DnaJ domain"/>
    <property type="match status" value="1"/>
</dbReference>
<feature type="coiled-coil region" evidence="5">
    <location>
        <begin position="181"/>
        <end position="240"/>
    </location>
</feature>
<dbReference type="Gene3D" id="3.30.160.60">
    <property type="entry name" value="Classic Zinc Finger"/>
    <property type="match status" value="1"/>
</dbReference>
<dbReference type="InterPro" id="IPR001623">
    <property type="entry name" value="DnaJ_domain"/>
</dbReference>
<dbReference type="InterPro" id="IPR036236">
    <property type="entry name" value="Znf_C2H2_sf"/>
</dbReference>
<feature type="domain" description="C2H2-type" evidence="8">
    <location>
        <begin position="442"/>
        <end position="471"/>
    </location>
</feature>
<feature type="region of interest" description="Disordered" evidence="6">
    <location>
        <begin position="349"/>
        <end position="395"/>
    </location>
</feature>
<dbReference type="Proteomes" id="UP001175271">
    <property type="component" value="Unassembled WGS sequence"/>
</dbReference>
<dbReference type="EMBL" id="JAUCMV010000005">
    <property type="protein sequence ID" value="KAK0393590.1"/>
    <property type="molecule type" value="Genomic_DNA"/>
</dbReference>
<dbReference type="PROSITE" id="PS50157">
    <property type="entry name" value="ZINC_FINGER_C2H2_2"/>
    <property type="match status" value="1"/>
</dbReference>
<dbReference type="InterPro" id="IPR013087">
    <property type="entry name" value="Znf_C2H2_type"/>
</dbReference>
<dbReference type="Pfam" id="PF00226">
    <property type="entry name" value="DnaJ"/>
    <property type="match status" value="1"/>
</dbReference>
<evidence type="ECO:0000256" key="3">
    <source>
        <dbReference type="ARBA" id="ARBA00022833"/>
    </source>
</evidence>
<evidence type="ECO:0000256" key="1">
    <source>
        <dbReference type="ARBA" id="ARBA00022723"/>
    </source>
</evidence>
<feature type="domain" description="J" evidence="7">
    <location>
        <begin position="3"/>
        <end position="69"/>
    </location>
</feature>
<dbReference type="SUPFAM" id="SSF46565">
    <property type="entry name" value="Chaperone J-domain"/>
    <property type="match status" value="1"/>
</dbReference>
<feature type="compositionally biased region" description="Basic residues" evidence="6">
    <location>
        <begin position="363"/>
        <end position="374"/>
    </location>
</feature>
<comment type="caution">
    <text evidence="9">The sequence shown here is derived from an EMBL/GenBank/DDBJ whole genome shotgun (WGS) entry which is preliminary data.</text>
</comment>
<evidence type="ECO:0008006" key="11">
    <source>
        <dbReference type="Google" id="ProtNLM"/>
    </source>
</evidence>
<dbReference type="AlphaFoldDB" id="A0AA39LDX2"/>
<dbReference type="SMART" id="SM00355">
    <property type="entry name" value="ZnF_C2H2"/>
    <property type="match status" value="2"/>
</dbReference>
<dbReference type="InterPro" id="IPR018253">
    <property type="entry name" value="DnaJ_domain_CS"/>
</dbReference>
<keyword evidence="5" id="KW-0175">Coiled coil</keyword>
<dbReference type="Pfam" id="PF12171">
    <property type="entry name" value="zf-C2H2_jaz"/>
    <property type="match status" value="1"/>
</dbReference>
<evidence type="ECO:0000256" key="4">
    <source>
        <dbReference type="PROSITE-ProRule" id="PRU00042"/>
    </source>
</evidence>
<dbReference type="CDD" id="cd06257">
    <property type="entry name" value="DnaJ"/>
    <property type="match status" value="1"/>
</dbReference>
<dbReference type="PROSITE" id="PS00028">
    <property type="entry name" value="ZINC_FINGER_C2H2_1"/>
    <property type="match status" value="2"/>
</dbReference>
<dbReference type="PANTHER" id="PTHR44029">
    <property type="entry name" value="DNAJ HOMOLOG SUBFAMILY C MEMBER 21"/>
    <property type="match status" value="1"/>
</dbReference>
<dbReference type="InterPro" id="IPR054076">
    <property type="entry name" value="ZUO1-like_ZHD"/>
</dbReference>
<protein>
    <recommendedName>
        <fullName evidence="11">J domain-containing protein</fullName>
    </recommendedName>
</protein>
<dbReference type="SMART" id="SM00451">
    <property type="entry name" value="ZnF_U1"/>
    <property type="match status" value="1"/>
</dbReference>
<proteinExistence type="predicted"/>
<evidence type="ECO:0000256" key="5">
    <source>
        <dbReference type="SAM" id="Coils"/>
    </source>
</evidence>
<dbReference type="GO" id="GO:0003676">
    <property type="term" value="F:nucleic acid binding"/>
    <property type="evidence" value="ECO:0007669"/>
    <property type="project" value="InterPro"/>
</dbReference>
<evidence type="ECO:0000259" key="7">
    <source>
        <dbReference type="PROSITE" id="PS50076"/>
    </source>
</evidence>
<evidence type="ECO:0000259" key="8">
    <source>
        <dbReference type="PROSITE" id="PS50157"/>
    </source>
</evidence>
<dbReference type="SMART" id="SM00271">
    <property type="entry name" value="DnaJ"/>
    <property type="match status" value="1"/>
</dbReference>
<dbReference type="InterPro" id="IPR022755">
    <property type="entry name" value="Znf_C2H2_jaz"/>
</dbReference>
<dbReference type="PRINTS" id="PR00625">
    <property type="entry name" value="JDOMAIN"/>
</dbReference>
<feature type="compositionally biased region" description="Basic residues" evidence="6">
    <location>
        <begin position="417"/>
        <end position="426"/>
    </location>
</feature>
<evidence type="ECO:0000256" key="6">
    <source>
        <dbReference type="SAM" id="MobiDB-lite"/>
    </source>
</evidence>
<dbReference type="Pfam" id="PF21884">
    <property type="entry name" value="ZUO1-like_ZHD"/>
    <property type="match status" value="1"/>
</dbReference>
<keyword evidence="10" id="KW-1185">Reference proteome</keyword>
<dbReference type="InterPro" id="IPR051964">
    <property type="entry name" value="Chaperone_stress_response"/>
</dbReference>
<feature type="region of interest" description="Disordered" evidence="6">
    <location>
        <begin position="462"/>
        <end position="482"/>
    </location>
</feature>
<dbReference type="InterPro" id="IPR036869">
    <property type="entry name" value="J_dom_sf"/>
</dbReference>
<name>A0AA39LDX2_9BILA</name>
<dbReference type="PANTHER" id="PTHR44029:SF1">
    <property type="entry name" value="DNAJ HOMOLOG SUBFAMILY C MEMBER 21"/>
    <property type="match status" value="1"/>
</dbReference>